<name>A0A9P6JIW5_9AGAR</name>
<keyword evidence="4" id="KW-1185">Reference proteome</keyword>
<evidence type="ECO:0000256" key="2">
    <source>
        <dbReference type="SAM" id="Phobius"/>
    </source>
</evidence>
<feature type="compositionally biased region" description="Low complexity" evidence="1">
    <location>
        <begin position="305"/>
        <end position="327"/>
    </location>
</feature>
<feature type="transmembrane region" description="Helical" evidence="2">
    <location>
        <begin position="53"/>
        <end position="71"/>
    </location>
</feature>
<keyword evidence="2" id="KW-0472">Membrane</keyword>
<reference evidence="3" key="1">
    <citation type="submission" date="2020-11" db="EMBL/GenBank/DDBJ databases">
        <authorList>
            <consortium name="DOE Joint Genome Institute"/>
            <person name="Ahrendt S."/>
            <person name="Riley R."/>
            <person name="Andreopoulos W."/>
            <person name="Labutti K."/>
            <person name="Pangilinan J."/>
            <person name="Ruiz-Duenas F.J."/>
            <person name="Barrasa J.M."/>
            <person name="Sanchez-Garcia M."/>
            <person name="Camarero S."/>
            <person name="Miyauchi S."/>
            <person name="Serrano A."/>
            <person name="Linde D."/>
            <person name="Babiker R."/>
            <person name="Drula E."/>
            <person name="Ayuso-Fernandez I."/>
            <person name="Pacheco R."/>
            <person name="Padilla G."/>
            <person name="Ferreira P."/>
            <person name="Barriuso J."/>
            <person name="Kellner H."/>
            <person name="Castanera R."/>
            <person name="Alfaro M."/>
            <person name="Ramirez L."/>
            <person name="Pisabarro A.G."/>
            <person name="Kuo A."/>
            <person name="Tritt A."/>
            <person name="Lipzen A."/>
            <person name="He G."/>
            <person name="Yan M."/>
            <person name="Ng V."/>
            <person name="Cullen D."/>
            <person name="Martin F."/>
            <person name="Rosso M.-N."/>
            <person name="Henrissat B."/>
            <person name="Hibbett D."/>
            <person name="Martinez A.T."/>
            <person name="Grigoriev I.V."/>
        </authorList>
    </citation>
    <scope>NUCLEOTIDE SEQUENCE</scope>
    <source>
        <strain evidence="3">CBS 506.95</strain>
    </source>
</reference>
<comment type="caution">
    <text evidence="3">The sequence shown here is derived from an EMBL/GenBank/DDBJ whole genome shotgun (WGS) entry which is preliminary data.</text>
</comment>
<feature type="compositionally biased region" description="Pro residues" evidence="1">
    <location>
        <begin position="236"/>
        <end position="247"/>
    </location>
</feature>
<dbReference type="AlphaFoldDB" id="A0A9P6JIW5"/>
<accession>A0A9P6JIW5</accession>
<keyword evidence="2" id="KW-1133">Transmembrane helix</keyword>
<keyword evidence="2" id="KW-0812">Transmembrane</keyword>
<dbReference type="Proteomes" id="UP000807306">
    <property type="component" value="Unassembled WGS sequence"/>
</dbReference>
<evidence type="ECO:0000313" key="3">
    <source>
        <dbReference type="EMBL" id="KAF9522498.1"/>
    </source>
</evidence>
<protein>
    <submittedName>
        <fullName evidence="3">Uncharacterized protein</fullName>
    </submittedName>
</protein>
<evidence type="ECO:0000256" key="1">
    <source>
        <dbReference type="SAM" id="MobiDB-lite"/>
    </source>
</evidence>
<feature type="region of interest" description="Disordered" evidence="1">
    <location>
        <begin position="154"/>
        <end position="180"/>
    </location>
</feature>
<proteinExistence type="predicted"/>
<sequence length="412" mass="44483">MLTTATILVIRIFSLFLNPRFVPWVSWEATHANLSQVEIVTSTIGIRASLFEWWSVFAVSVIFVILAYLLGEETRDVGQWIRVQGRKKRSPLGIRKLVLPLSQPRGPSPQEMVAVPVSRSASLSKPQARPLTLELPSGWDDMLDIKTPKFKTSFKSLLSPRPPSPTCTSPTPSTYSTADEDRVFTASTLSYLGSSTAKSLGISSLPSPPPPPPAAKIPSPAPSALPQRPEIMIQIPPVPTSPPPAPPIALVRSRSRESERSRNPERPGTNAETLSTVLDASWPLPPNSPVPSLVPSRHAGRTRSRSGSVIRSGSGSGSPTSSVEEGPSFGYPLYPAVTPPHLRSRPFEGSSITSVSDISVSPTPSPIKPLKSILKRPSIKSLRRSWSKESLGQGQGQVTADFIHMTVVQETV</sequence>
<feature type="compositionally biased region" description="Pro residues" evidence="1">
    <location>
        <begin position="206"/>
        <end position="223"/>
    </location>
</feature>
<organism evidence="3 4">
    <name type="scientific">Crepidotus variabilis</name>
    <dbReference type="NCBI Taxonomy" id="179855"/>
    <lineage>
        <taxon>Eukaryota</taxon>
        <taxon>Fungi</taxon>
        <taxon>Dikarya</taxon>
        <taxon>Basidiomycota</taxon>
        <taxon>Agaricomycotina</taxon>
        <taxon>Agaricomycetes</taxon>
        <taxon>Agaricomycetidae</taxon>
        <taxon>Agaricales</taxon>
        <taxon>Agaricineae</taxon>
        <taxon>Crepidotaceae</taxon>
        <taxon>Crepidotus</taxon>
    </lineage>
</organism>
<feature type="region of interest" description="Disordered" evidence="1">
    <location>
        <begin position="201"/>
        <end position="327"/>
    </location>
</feature>
<gene>
    <name evidence="3" type="ORF">CPB83DRAFT_864350</name>
</gene>
<dbReference type="OrthoDB" id="2874149at2759"/>
<evidence type="ECO:0000313" key="4">
    <source>
        <dbReference type="Proteomes" id="UP000807306"/>
    </source>
</evidence>
<feature type="compositionally biased region" description="Basic and acidic residues" evidence="1">
    <location>
        <begin position="254"/>
        <end position="265"/>
    </location>
</feature>
<dbReference type="EMBL" id="MU157943">
    <property type="protein sequence ID" value="KAF9522498.1"/>
    <property type="molecule type" value="Genomic_DNA"/>
</dbReference>
<feature type="compositionally biased region" description="Low complexity" evidence="1">
    <location>
        <begin position="166"/>
        <end position="177"/>
    </location>
</feature>